<organism evidence="2 3">
    <name type="scientific">Acropora cervicornis</name>
    <name type="common">Staghorn coral</name>
    <dbReference type="NCBI Taxonomy" id="6130"/>
    <lineage>
        <taxon>Eukaryota</taxon>
        <taxon>Metazoa</taxon>
        <taxon>Cnidaria</taxon>
        <taxon>Anthozoa</taxon>
        <taxon>Hexacorallia</taxon>
        <taxon>Scleractinia</taxon>
        <taxon>Astrocoeniina</taxon>
        <taxon>Acroporidae</taxon>
        <taxon>Acropora</taxon>
    </lineage>
</organism>
<feature type="region of interest" description="Disordered" evidence="1">
    <location>
        <begin position="1"/>
        <end position="21"/>
    </location>
</feature>
<comment type="caution">
    <text evidence="2">The sequence shown here is derived from an EMBL/GenBank/DDBJ whole genome shotgun (WGS) entry which is preliminary data.</text>
</comment>
<dbReference type="Proteomes" id="UP001249851">
    <property type="component" value="Unassembled WGS sequence"/>
</dbReference>
<name>A0AAD9US58_ACRCE</name>
<sequence>KHDPKSSTIFTASQGKPTHSVNQQSYADVKLTCILVCAYDAVASFPLLHQALPSVHHLCLPQTDLLTPPVGAGGDGGAWPMEEVVFHTVDDDDACLPHRFVPSDHLNLALGVTVPRYFPNRRQFYGESEMSKCSENLASFGAKTICNA</sequence>
<gene>
    <name evidence="2" type="ORF">P5673_031955</name>
</gene>
<reference evidence="2" key="2">
    <citation type="journal article" date="2023" name="Science">
        <title>Genomic signatures of disease resistance in endangered staghorn corals.</title>
        <authorList>
            <person name="Vollmer S.V."/>
            <person name="Selwyn J.D."/>
            <person name="Despard B.A."/>
            <person name="Roesel C.L."/>
        </authorList>
    </citation>
    <scope>NUCLEOTIDE SEQUENCE</scope>
    <source>
        <strain evidence="2">K2</strain>
    </source>
</reference>
<evidence type="ECO:0000256" key="1">
    <source>
        <dbReference type="SAM" id="MobiDB-lite"/>
    </source>
</evidence>
<evidence type="ECO:0000313" key="3">
    <source>
        <dbReference type="Proteomes" id="UP001249851"/>
    </source>
</evidence>
<accession>A0AAD9US58</accession>
<protein>
    <submittedName>
        <fullName evidence="2">Uncharacterized protein</fullName>
    </submittedName>
</protein>
<proteinExistence type="predicted"/>
<keyword evidence="3" id="KW-1185">Reference proteome</keyword>
<feature type="non-terminal residue" evidence="2">
    <location>
        <position position="148"/>
    </location>
</feature>
<dbReference type="EMBL" id="JARQWQ010000161">
    <property type="protein sequence ID" value="KAK2547936.1"/>
    <property type="molecule type" value="Genomic_DNA"/>
</dbReference>
<dbReference type="AlphaFoldDB" id="A0AAD9US58"/>
<reference evidence="2" key="1">
    <citation type="journal article" date="2023" name="G3 (Bethesda)">
        <title>Whole genome assembly and annotation of the endangered Caribbean coral Acropora cervicornis.</title>
        <authorList>
            <person name="Selwyn J.D."/>
            <person name="Vollmer S.V."/>
        </authorList>
    </citation>
    <scope>NUCLEOTIDE SEQUENCE</scope>
    <source>
        <strain evidence="2">K2</strain>
    </source>
</reference>
<evidence type="ECO:0000313" key="2">
    <source>
        <dbReference type="EMBL" id="KAK2547936.1"/>
    </source>
</evidence>